<dbReference type="EMBL" id="RRYP01017094">
    <property type="protein sequence ID" value="TNV74356.1"/>
    <property type="molecule type" value="Genomic_DNA"/>
</dbReference>
<dbReference type="PANTHER" id="PTHR21575">
    <property type="entry name" value="PROTEIN HID1"/>
    <property type="match status" value="1"/>
</dbReference>
<keyword evidence="3" id="KW-1185">Reference proteome</keyword>
<feature type="region of interest" description="Disordered" evidence="1">
    <location>
        <begin position="701"/>
        <end position="730"/>
    </location>
</feature>
<dbReference type="GO" id="GO:0016020">
    <property type="term" value="C:membrane"/>
    <property type="evidence" value="ECO:0007669"/>
    <property type="project" value="TreeGrafter"/>
</dbReference>
<evidence type="ECO:0000313" key="3">
    <source>
        <dbReference type="Proteomes" id="UP000785679"/>
    </source>
</evidence>
<dbReference type="PANTHER" id="PTHR21575:SF12">
    <property type="entry name" value="PROTEIN HID1"/>
    <property type="match status" value="1"/>
</dbReference>
<organism evidence="2 3">
    <name type="scientific">Halteria grandinella</name>
    <dbReference type="NCBI Taxonomy" id="5974"/>
    <lineage>
        <taxon>Eukaryota</taxon>
        <taxon>Sar</taxon>
        <taxon>Alveolata</taxon>
        <taxon>Ciliophora</taxon>
        <taxon>Intramacronucleata</taxon>
        <taxon>Spirotrichea</taxon>
        <taxon>Stichotrichia</taxon>
        <taxon>Sporadotrichida</taxon>
        <taxon>Halteriidae</taxon>
        <taxon>Halteria</taxon>
    </lineage>
</organism>
<comment type="caution">
    <text evidence="2">The sequence shown here is derived from an EMBL/GenBank/DDBJ whole genome shotgun (WGS) entry which is preliminary data.</text>
</comment>
<dbReference type="GO" id="GO:0000138">
    <property type="term" value="C:Golgi trans cisterna"/>
    <property type="evidence" value="ECO:0007669"/>
    <property type="project" value="TreeGrafter"/>
</dbReference>
<feature type="region of interest" description="Disordered" evidence="1">
    <location>
        <begin position="360"/>
        <end position="392"/>
    </location>
</feature>
<feature type="compositionally biased region" description="Polar residues" evidence="1">
    <location>
        <begin position="372"/>
        <end position="392"/>
    </location>
</feature>
<dbReference type="GO" id="GO:0005797">
    <property type="term" value="C:Golgi medial cisterna"/>
    <property type="evidence" value="ECO:0007669"/>
    <property type="project" value="TreeGrafter"/>
</dbReference>
<proteinExistence type="predicted"/>
<protein>
    <submittedName>
        <fullName evidence="2">Uncharacterized protein</fullName>
    </submittedName>
</protein>
<sequence length="923" mass="105764">MGNVYGTGMPLRTIAEHLDHFYALPLQPHLSTEHTTALRQVLLNLTSFSRHIKDVHQEHALFTSLKLRDMFGQQKRAHTMALVRFCIDTMYEVAVFEYKEQKTRDYQMCNGAVYIMIRLLGYVMKDQGVEDQYLWQEKGEIKDSKEMVPLGVKLCLSIMQLLFKPGYTVRPIHEQAHQGGAEAQQEEDPTSIQTPRFGIIFGIDERILWSNGLAAISTVDNVTSDVHYFKNRYYLLTLLIVCTSGTIYQSHQPLESYQPSPFLQFLTNKRCPLLKCLVFSLLNSILSYDCDGYMVPYANNIHRSNYVDRFFRICIEVLLILVGYKPAMQECVQGVISYYREIYLKEQVKRDSIQIKEEVEQKEDQLEESKGEQQLTTPPTQEDTHQTESTQQIISPEEQLKASFAQNEALRLLSAIQGFSNSAFFESGLCRLLKNYLRPYKTKLPGPSYYKVPFHRELSLLISFFTLKNPQLIGQMIKLAEERKIKDQFSILLGKFVIAKFYEMRQSKSQLIKDQQIEFCYTLFALSGSQPLLMQKWAHSLIDPSMKLPDLIDSSSTYAERIISELSQIILSAEDAKQEGSIDFVSISDILTGTMFNMSIYITKFSKESSDKIMALGEYMVGQCFSQNPRTKANNQTHCRIVYLRALLNLLRSMAKLIDNALKLHQLNENTGNFGLNFIQSFCASANRLLAVLSLKFEPNQQAEEEHQEDQPLSSQGAYANGESPDRRQLINEDETLAKSQLKSERHNIGQEAQAMEMQYSAFQHILAQMQSSAIFDLQRVTQVLSTFQTEILDHASSFLSENQPNLVGLDAMATGRVNHGHGLDIARYVTVEMIKSIIEQSQRQTEPLIINTILANAEDPLLFQNTPQYESWLSTFIWQRVVINHLIDIYDSDVLTHLFPSQASDNPTSYSKQLLKCIKEDY</sequence>
<evidence type="ECO:0000256" key="1">
    <source>
        <dbReference type="SAM" id="MobiDB-lite"/>
    </source>
</evidence>
<reference evidence="2" key="1">
    <citation type="submission" date="2019-06" db="EMBL/GenBank/DDBJ databases">
        <authorList>
            <person name="Zheng W."/>
        </authorList>
    </citation>
    <scope>NUCLEOTIDE SEQUENCE</scope>
    <source>
        <strain evidence="2">QDHG01</strain>
    </source>
</reference>
<feature type="compositionally biased region" description="Basic and acidic residues" evidence="1">
    <location>
        <begin position="360"/>
        <end position="371"/>
    </location>
</feature>
<dbReference type="Pfam" id="PF12722">
    <property type="entry name" value="Hid1"/>
    <property type="match status" value="1"/>
</dbReference>
<dbReference type="InterPro" id="IPR026705">
    <property type="entry name" value="Hid-1/Ecm30"/>
</dbReference>
<dbReference type="Proteomes" id="UP000785679">
    <property type="component" value="Unassembled WGS sequence"/>
</dbReference>
<name>A0A8J8NFW8_HALGN</name>
<gene>
    <name evidence="2" type="ORF">FGO68_gene12676</name>
</gene>
<evidence type="ECO:0000313" key="2">
    <source>
        <dbReference type="EMBL" id="TNV74356.1"/>
    </source>
</evidence>
<dbReference type="OrthoDB" id="291209at2759"/>
<dbReference type="AlphaFoldDB" id="A0A8J8NFW8"/>
<accession>A0A8J8NFW8</accession>